<evidence type="ECO:0000313" key="3">
    <source>
        <dbReference type="Proteomes" id="UP000095751"/>
    </source>
</evidence>
<dbReference type="Gene3D" id="3.60.40.10">
    <property type="entry name" value="PPM-type phosphatase domain"/>
    <property type="match status" value="1"/>
</dbReference>
<feature type="non-terminal residue" evidence="2">
    <location>
        <position position="205"/>
    </location>
</feature>
<dbReference type="InterPro" id="IPR036457">
    <property type="entry name" value="PPM-type-like_dom_sf"/>
</dbReference>
<dbReference type="OrthoDB" id="46942at2759"/>
<dbReference type="KEGG" id="fcy:FRACYDRAFT_152041"/>
<evidence type="ECO:0000259" key="1">
    <source>
        <dbReference type="PROSITE" id="PS51746"/>
    </source>
</evidence>
<dbReference type="InterPro" id="IPR015655">
    <property type="entry name" value="PP2C"/>
</dbReference>
<protein>
    <submittedName>
        <fullName evidence="2">Protein serine/threonine phosphatase 2C</fullName>
    </submittedName>
</protein>
<dbReference type="AlphaFoldDB" id="A0A1E7FNV7"/>
<dbReference type="GO" id="GO:0004722">
    <property type="term" value="F:protein serine/threonine phosphatase activity"/>
    <property type="evidence" value="ECO:0007669"/>
    <property type="project" value="InterPro"/>
</dbReference>
<reference evidence="2 3" key="1">
    <citation type="submission" date="2016-09" db="EMBL/GenBank/DDBJ databases">
        <title>Extensive genetic diversity and differential bi-allelic expression allows diatom success in the polar Southern Ocean.</title>
        <authorList>
            <consortium name="DOE Joint Genome Institute"/>
            <person name="Mock T."/>
            <person name="Otillar R.P."/>
            <person name="Strauss J."/>
            <person name="Dupont C."/>
            <person name="Frickenhaus S."/>
            <person name="Maumus F."/>
            <person name="Mcmullan M."/>
            <person name="Sanges R."/>
            <person name="Schmutz J."/>
            <person name="Toseland A."/>
            <person name="Valas R."/>
            <person name="Veluchamy A."/>
            <person name="Ward B.J."/>
            <person name="Allen A."/>
            <person name="Barry K."/>
            <person name="Falciatore A."/>
            <person name="Ferrante M."/>
            <person name="Fortunato A.E."/>
            <person name="Gloeckner G."/>
            <person name="Gruber A."/>
            <person name="Hipkin R."/>
            <person name="Janech M."/>
            <person name="Kroth P."/>
            <person name="Leese F."/>
            <person name="Lindquist E."/>
            <person name="Lyon B.R."/>
            <person name="Martin J."/>
            <person name="Mayer C."/>
            <person name="Parker M."/>
            <person name="Quesneville H."/>
            <person name="Raymond J."/>
            <person name="Uhlig C."/>
            <person name="Valentin K.U."/>
            <person name="Worden A.Z."/>
            <person name="Armbrust E.V."/>
            <person name="Bowler C."/>
            <person name="Green B."/>
            <person name="Moulton V."/>
            <person name="Van Oosterhout C."/>
            <person name="Grigoriev I."/>
        </authorList>
    </citation>
    <scope>NUCLEOTIDE SEQUENCE [LARGE SCALE GENOMIC DNA]</scope>
    <source>
        <strain evidence="2 3">CCMP1102</strain>
    </source>
</reference>
<dbReference type="InParanoid" id="A0A1E7FNV7"/>
<dbReference type="SUPFAM" id="SSF81606">
    <property type="entry name" value="PP2C-like"/>
    <property type="match status" value="1"/>
</dbReference>
<dbReference type="Pfam" id="PF00481">
    <property type="entry name" value="PP2C"/>
    <property type="match status" value="1"/>
</dbReference>
<dbReference type="SMART" id="SM00332">
    <property type="entry name" value="PP2Cc"/>
    <property type="match status" value="1"/>
</dbReference>
<feature type="domain" description="PPM-type phosphatase" evidence="1">
    <location>
        <begin position="1"/>
        <end position="205"/>
    </location>
</feature>
<dbReference type="CDD" id="cd00143">
    <property type="entry name" value="PP2Cc"/>
    <property type="match status" value="1"/>
</dbReference>
<name>A0A1E7FNV7_9STRA</name>
<dbReference type="PROSITE" id="PS51746">
    <property type="entry name" value="PPM_2"/>
    <property type="match status" value="1"/>
</dbReference>
<feature type="non-terminal residue" evidence="2">
    <location>
        <position position="1"/>
    </location>
</feature>
<accession>A0A1E7FNV7</accession>
<keyword evidence="3" id="KW-1185">Reference proteome</keyword>
<sequence length="205" mass="22300">LFDGHGYHGHAVSQYCSLEFARHIHQLWEKDTTTVATTTTTKVDTKDTLRRSFLETNRSIPPFIASSGSTGISVLRRGNSLYISNVGDSMAFVASHNKNNNDSIKIIYTTQPHKPDSPKERNRIENAGGHVQDSPFEGASARLIIPIIGGQGASVGLAMSRSLGDHDGENVGLTAEPDTDILDLSQFDKNEEYIVVAVTDGLVDF</sequence>
<dbReference type="InterPro" id="IPR001932">
    <property type="entry name" value="PPM-type_phosphatase-like_dom"/>
</dbReference>
<dbReference type="Proteomes" id="UP000095751">
    <property type="component" value="Unassembled WGS sequence"/>
</dbReference>
<dbReference type="EMBL" id="KV784355">
    <property type="protein sequence ID" value="OEU19826.1"/>
    <property type="molecule type" value="Genomic_DNA"/>
</dbReference>
<proteinExistence type="predicted"/>
<organism evidence="2 3">
    <name type="scientific">Fragilariopsis cylindrus CCMP1102</name>
    <dbReference type="NCBI Taxonomy" id="635003"/>
    <lineage>
        <taxon>Eukaryota</taxon>
        <taxon>Sar</taxon>
        <taxon>Stramenopiles</taxon>
        <taxon>Ochrophyta</taxon>
        <taxon>Bacillariophyta</taxon>
        <taxon>Bacillariophyceae</taxon>
        <taxon>Bacillariophycidae</taxon>
        <taxon>Bacillariales</taxon>
        <taxon>Bacillariaceae</taxon>
        <taxon>Fragilariopsis</taxon>
    </lineage>
</organism>
<dbReference type="PANTHER" id="PTHR47992">
    <property type="entry name" value="PROTEIN PHOSPHATASE"/>
    <property type="match status" value="1"/>
</dbReference>
<evidence type="ECO:0000313" key="2">
    <source>
        <dbReference type="EMBL" id="OEU19826.1"/>
    </source>
</evidence>
<gene>
    <name evidence="2" type="ORF">FRACYDRAFT_152041</name>
</gene>